<dbReference type="SMART" id="SM00355">
    <property type="entry name" value="ZnF_C2H2"/>
    <property type="match status" value="9"/>
</dbReference>
<keyword evidence="4 10" id="KW-0863">Zinc-finger</keyword>
<evidence type="ECO:0000256" key="1">
    <source>
        <dbReference type="ARBA" id="ARBA00004123"/>
    </source>
</evidence>
<dbReference type="InterPro" id="IPR013087">
    <property type="entry name" value="Znf_C2H2_type"/>
</dbReference>
<evidence type="ECO:0000256" key="6">
    <source>
        <dbReference type="ARBA" id="ARBA00023015"/>
    </source>
</evidence>
<evidence type="ECO:0000256" key="7">
    <source>
        <dbReference type="ARBA" id="ARBA00023125"/>
    </source>
</evidence>
<name>A0AAU9URQ5_EUPED</name>
<dbReference type="FunFam" id="3.30.160.60:FF:000870">
    <property type="entry name" value="zinc finger protein 197 isoform X1"/>
    <property type="match status" value="1"/>
</dbReference>
<dbReference type="EMBL" id="CAKOGL010000023">
    <property type="protein sequence ID" value="CAH2100566.1"/>
    <property type="molecule type" value="Genomic_DNA"/>
</dbReference>
<keyword evidence="2" id="KW-0479">Metal-binding</keyword>
<evidence type="ECO:0000313" key="13">
    <source>
        <dbReference type="Proteomes" id="UP001153954"/>
    </source>
</evidence>
<keyword evidence="5" id="KW-0862">Zinc</keyword>
<evidence type="ECO:0000256" key="3">
    <source>
        <dbReference type="ARBA" id="ARBA00022737"/>
    </source>
</evidence>
<feature type="domain" description="C2H2-type" evidence="11">
    <location>
        <begin position="202"/>
        <end position="230"/>
    </location>
</feature>
<comment type="subcellular location">
    <subcellularLocation>
        <location evidence="1">Nucleus</location>
    </subcellularLocation>
</comment>
<evidence type="ECO:0000259" key="11">
    <source>
        <dbReference type="PROSITE" id="PS50157"/>
    </source>
</evidence>
<dbReference type="AlphaFoldDB" id="A0AAU9URQ5"/>
<evidence type="ECO:0000256" key="9">
    <source>
        <dbReference type="ARBA" id="ARBA00023242"/>
    </source>
</evidence>
<keyword evidence="7" id="KW-0238">DNA-binding</keyword>
<dbReference type="Pfam" id="PF00096">
    <property type="entry name" value="zf-C2H2"/>
    <property type="match status" value="3"/>
</dbReference>
<dbReference type="Proteomes" id="UP001153954">
    <property type="component" value="Unassembled WGS sequence"/>
</dbReference>
<evidence type="ECO:0000256" key="10">
    <source>
        <dbReference type="PROSITE-ProRule" id="PRU00042"/>
    </source>
</evidence>
<gene>
    <name evidence="12" type="ORF">EEDITHA_LOCUS15416</name>
</gene>
<dbReference type="PROSITE" id="PS50157">
    <property type="entry name" value="ZINC_FINGER_C2H2_2"/>
    <property type="match status" value="6"/>
</dbReference>
<proteinExistence type="predicted"/>
<dbReference type="PANTHER" id="PTHR24379">
    <property type="entry name" value="KRAB AND ZINC FINGER DOMAIN-CONTAINING"/>
    <property type="match status" value="1"/>
</dbReference>
<keyword evidence="6" id="KW-0805">Transcription regulation</keyword>
<dbReference type="Gene3D" id="3.30.160.60">
    <property type="entry name" value="Classic Zinc Finger"/>
    <property type="match status" value="5"/>
</dbReference>
<feature type="domain" description="C2H2-type" evidence="11">
    <location>
        <begin position="287"/>
        <end position="314"/>
    </location>
</feature>
<dbReference type="PROSITE" id="PS00028">
    <property type="entry name" value="ZINC_FINGER_C2H2_1"/>
    <property type="match status" value="6"/>
</dbReference>
<feature type="domain" description="C2H2-type" evidence="11">
    <location>
        <begin position="259"/>
        <end position="286"/>
    </location>
</feature>
<dbReference type="InterPro" id="IPR036236">
    <property type="entry name" value="Znf_C2H2_sf"/>
</dbReference>
<evidence type="ECO:0000256" key="5">
    <source>
        <dbReference type="ARBA" id="ARBA00022833"/>
    </source>
</evidence>
<organism evidence="12 13">
    <name type="scientific">Euphydryas editha</name>
    <name type="common">Edith's checkerspot</name>
    <dbReference type="NCBI Taxonomy" id="104508"/>
    <lineage>
        <taxon>Eukaryota</taxon>
        <taxon>Metazoa</taxon>
        <taxon>Ecdysozoa</taxon>
        <taxon>Arthropoda</taxon>
        <taxon>Hexapoda</taxon>
        <taxon>Insecta</taxon>
        <taxon>Pterygota</taxon>
        <taxon>Neoptera</taxon>
        <taxon>Endopterygota</taxon>
        <taxon>Lepidoptera</taxon>
        <taxon>Glossata</taxon>
        <taxon>Ditrysia</taxon>
        <taxon>Papilionoidea</taxon>
        <taxon>Nymphalidae</taxon>
        <taxon>Nymphalinae</taxon>
        <taxon>Euphydryas</taxon>
    </lineage>
</organism>
<dbReference type="SUPFAM" id="SSF57667">
    <property type="entry name" value="beta-beta-alpha zinc fingers"/>
    <property type="match status" value="4"/>
</dbReference>
<dbReference type="Pfam" id="PF12874">
    <property type="entry name" value="zf-met"/>
    <property type="match status" value="1"/>
</dbReference>
<comment type="caution">
    <text evidence="12">The sequence shown here is derived from an EMBL/GenBank/DDBJ whole genome shotgun (WGS) entry which is preliminary data.</text>
</comment>
<keyword evidence="8" id="KW-0804">Transcription</keyword>
<sequence>MCFYCCCSFIDSSQLKQHTQEEHHEVKLTNVLMNISGTTRFKLDISEISCKKCPKPVATLDEFLHHVTSSHDVKYNRNVIDCLFAFKLSDDGMSCLNCGEEFRFFGTMLTHAYKFHAKTKAFLCETCGKGFIAKTNLISHVKTVHSNNKLDGDRSIKKTEKEQTKLDKPKVFQCWKCPEVLGSNYLRKQHLALVHDVKSTQFYCDICNKMFLFKNKLVQHNARVHLKEKSFTCDVCGFKVFNKELLKRHMVKHDDSRPFQCEICKKTFQRKKTLDFHTRIHTNDKRCVCKLCGKAFVQATSLKLHIRVHHNNGNV</sequence>
<feature type="domain" description="C2H2-type" evidence="11">
    <location>
        <begin position="93"/>
        <end position="121"/>
    </location>
</feature>
<evidence type="ECO:0000313" key="12">
    <source>
        <dbReference type="EMBL" id="CAH2100566.1"/>
    </source>
</evidence>
<evidence type="ECO:0000256" key="4">
    <source>
        <dbReference type="ARBA" id="ARBA00022771"/>
    </source>
</evidence>
<dbReference type="GO" id="GO:0005634">
    <property type="term" value="C:nucleus"/>
    <property type="evidence" value="ECO:0007669"/>
    <property type="project" value="UniProtKB-SubCell"/>
</dbReference>
<reference evidence="12" key="1">
    <citation type="submission" date="2022-03" db="EMBL/GenBank/DDBJ databases">
        <authorList>
            <person name="Tunstrom K."/>
        </authorList>
    </citation>
    <scope>NUCLEOTIDE SEQUENCE</scope>
</reference>
<feature type="domain" description="C2H2-type" evidence="11">
    <location>
        <begin position="122"/>
        <end position="150"/>
    </location>
</feature>
<keyword evidence="3" id="KW-0677">Repeat</keyword>
<evidence type="ECO:0000256" key="2">
    <source>
        <dbReference type="ARBA" id="ARBA00022723"/>
    </source>
</evidence>
<dbReference type="GO" id="GO:0003677">
    <property type="term" value="F:DNA binding"/>
    <property type="evidence" value="ECO:0007669"/>
    <property type="project" value="UniProtKB-KW"/>
</dbReference>
<dbReference type="GO" id="GO:0008270">
    <property type="term" value="F:zinc ion binding"/>
    <property type="evidence" value="ECO:0007669"/>
    <property type="project" value="UniProtKB-KW"/>
</dbReference>
<keyword evidence="13" id="KW-1185">Reference proteome</keyword>
<dbReference type="FunFam" id="3.30.160.60:FF:000325">
    <property type="entry name" value="ZFP90 zinc finger protein"/>
    <property type="match status" value="1"/>
</dbReference>
<accession>A0AAU9URQ5</accession>
<keyword evidence="9" id="KW-0539">Nucleus</keyword>
<protein>
    <recommendedName>
        <fullName evidence="11">C2H2-type domain-containing protein</fullName>
    </recommendedName>
</protein>
<dbReference type="PANTHER" id="PTHR24379:SF121">
    <property type="entry name" value="C2H2-TYPE DOMAIN-CONTAINING PROTEIN"/>
    <property type="match status" value="1"/>
</dbReference>
<evidence type="ECO:0000256" key="8">
    <source>
        <dbReference type="ARBA" id="ARBA00023163"/>
    </source>
</evidence>
<feature type="domain" description="C2H2-type" evidence="11">
    <location>
        <begin position="231"/>
        <end position="258"/>
    </location>
</feature>